<proteinExistence type="predicted"/>
<dbReference type="InterPro" id="IPR032710">
    <property type="entry name" value="NTF2-like_dom_sf"/>
</dbReference>
<dbReference type="Gene3D" id="3.10.450.50">
    <property type="match status" value="1"/>
</dbReference>
<dbReference type="EMBL" id="JACHHQ010000002">
    <property type="protein sequence ID" value="MBB5199093.1"/>
    <property type="molecule type" value="Genomic_DNA"/>
</dbReference>
<dbReference type="GO" id="GO:0030638">
    <property type="term" value="P:polyketide metabolic process"/>
    <property type="evidence" value="ECO:0007669"/>
    <property type="project" value="InterPro"/>
</dbReference>
<dbReference type="AlphaFoldDB" id="A0A840RMV3"/>
<evidence type="ECO:0000313" key="2">
    <source>
        <dbReference type="Proteomes" id="UP000571084"/>
    </source>
</evidence>
<name>A0A840RMV3_9BURK</name>
<sequence>MKIHNSNNYLYKLFVGLIVPQRAHWHFLLLSTDLFMNMSTTDLSKQLRTELTAVQTLYRAFSEQNPDLVDAVLAPEWDDIPLAPGQGPGPAGIKPIIRMVVAAFPDVHITIHDTIQEPGKVGVRAEISGTHLGELFGIAPTGKKVNFRLHEFHTVANGLVTTTWHMEDWFGLFLQLGQFPPQG</sequence>
<dbReference type="InterPro" id="IPR009959">
    <property type="entry name" value="Cyclase_SnoaL-like"/>
</dbReference>
<dbReference type="Pfam" id="PF07366">
    <property type="entry name" value="SnoaL"/>
    <property type="match status" value="1"/>
</dbReference>
<protein>
    <submittedName>
        <fullName evidence="1">Putative ester cyclase</fullName>
    </submittedName>
</protein>
<gene>
    <name evidence="1" type="ORF">HNR39_000920</name>
</gene>
<dbReference type="PANTHER" id="PTHR38436">
    <property type="entry name" value="POLYKETIDE CYCLASE SNOAL-LIKE DOMAIN"/>
    <property type="match status" value="1"/>
</dbReference>
<dbReference type="SUPFAM" id="SSF54427">
    <property type="entry name" value="NTF2-like"/>
    <property type="match status" value="1"/>
</dbReference>
<accession>A0A840RMV3</accession>
<dbReference type="PANTHER" id="PTHR38436:SF1">
    <property type="entry name" value="ESTER CYCLASE"/>
    <property type="match status" value="1"/>
</dbReference>
<dbReference type="Proteomes" id="UP000571084">
    <property type="component" value="Unassembled WGS sequence"/>
</dbReference>
<organism evidence="1 2">
    <name type="scientific">Glaciimonas immobilis</name>
    <dbReference type="NCBI Taxonomy" id="728004"/>
    <lineage>
        <taxon>Bacteria</taxon>
        <taxon>Pseudomonadati</taxon>
        <taxon>Pseudomonadota</taxon>
        <taxon>Betaproteobacteria</taxon>
        <taxon>Burkholderiales</taxon>
        <taxon>Oxalobacteraceae</taxon>
        <taxon>Glaciimonas</taxon>
    </lineage>
</organism>
<keyword evidence="2" id="KW-1185">Reference proteome</keyword>
<reference evidence="1 2" key="1">
    <citation type="submission" date="2020-08" db="EMBL/GenBank/DDBJ databases">
        <title>Genomic Encyclopedia of Type Strains, Phase IV (KMG-IV): sequencing the most valuable type-strain genomes for metagenomic binning, comparative biology and taxonomic classification.</title>
        <authorList>
            <person name="Goeker M."/>
        </authorList>
    </citation>
    <scope>NUCLEOTIDE SEQUENCE [LARGE SCALE GENOMIC DNA]</scope>
    <source>
        <strain evidence="1 2">DSM 23240</strain>
    </source>
</reference>
<evidence type="ECO:0000313" key="1">
    <source>
        <dbReference type="EMBL" id="MBB5199093.1"/>
    </source>
</evidence>
<comment type="caution">
    <text evidence="1">The sequence shown here is derived from an EMBL/GenBank/DDBJ whole genome shotgun (WGS) entry which is preliminary data.</text>
</comment>